<reference evidence="10" key="1">
    <citation type="journal article" date="2019" name="Int. J. Syst. Evol. Microbiol.">
        <title>The Global Catalogue of Microorganisms (GCM) 10K type strain sequencing project: providing services to taxonomists for standard genome sequencing and annotation.</title>
        <authorList>
            <consortium name="The Broad Institute Genomics Platform"/>
            <consortium name="The Broad Institute Genome Sequencing Center for Infectious Disease"/>
            <person name="Wu L."/>
            <person name="Ma J."/>
        </authorList>
    </citation>
    <scope>NUCLEOTIDE SEQUENCE [LARGE SCALE GENOMIC DNA]</scope>
    <source>
        <strain evidence="10">R28</strain>
    </source>
</reference>
<feature type="transmembrane region" description="Helical" evidence="7">
    <location>
        <begin position="102"/>
        <end position="122"/>
    </location>
</feature>
<organism evidence="9 10">
    <name type="scientific">Ornithinibacillus salinisoli</name>
    <dbReference type="NCBI Taxonomy" id="1848459"/>
    <lineage>
        <taxon>Bacteria</taxon>
        <taxon>Bacillati</taxon>
        <taxon>Bacillota</taxon>
        <taxon>Bacilli</taxon>
        <taxon>Bacillales</taxon>
        <taxon>Bacillaceae</taxon>
        <taxon>Ornithinibacillus</taxon>
    </lineage>
</organism>
<dbReference type="InterPro" id="IPR035906">
    <property type="entry name" value="MetI-like_sf"/>
</dbReference>
<dbReference type="Gene3D" id="1.10.3720.10">
    <property type="entry name" value="MetI-like"/>
    <property type="match status" value="1"/>
</dbReference>
<dbReference type="RefSeq" id="WP_377556654.1">
    <property type="nucleotide sequence ID" value="NZ_JBHUHQ010000014.1"/>
</dbReference>
<dbReference type="InterPro" id="IPR000515">
    <property type="entry name" value="MetI-like"/>
</dbReference>
<keyword evidence="4 7" id="KW-0812">Transmembrane</keyword>
<evidence type="ECO:0000259" key="8">
    <source>
        <dbReference type="PROSITE" id="PS50928"/>
    </source>
</evidence>
<gene>
    <name evidence="9" type="ORF">ACFSJF_08040</name>
</gene>
<evidence type="ECO:0000256" key="2">
    <source>
        <dbReference type="ARBA" id="ARBA00022448"/>
    </source>
</evidence>
<dbReference type="PROSITE" id="PS50928">
    <property type="entry name" value="ABC_TM1"/>
    <property type="match status" value="1"/>
</dbReference>
<protein>
    <submittedName>
        <fullName evidence="9">Carbohydrate ABC transporter permease</fullName>
    </submittedName>
</protein>
<dbReference type="PANTHER" id="PTHR30193:SF37">
    <property type="entry name" value="INNER MEMBRANE ABC TRANSPORTER PERMEASE PROTEIN YCJO"/>
    <property type="match status" value="1"/>
</dbReference>
<keyword evidence="2 7" id="KW-0813">Transport</keyword>
<evidence type="ECO:0000256" key="1">
    <source>
        <dbReference type="ARBA" id="ARBA00004651"/>
    </source>
</evidence>
<evidence type="ECO:0000256" key="6">
    <source>
        <dbReference type="ARBA" id="ARBA00023136"/>
    </source>
</evidence>
<evidence type="ECO:0000256" key="5">
    <source>
        <dbReference type="ARBA" id="ARBA00022989"/>
    </source>
</evidence>
<evidence type="ECO:0000256" key="4">
    <source>
        <dbReference type="ARBA" id="ARBA00022692"/>
    </source>
</evidence>
<comment type="similarity">
    <text evidence="7">Belongs to the binding-protein-dependent transport system permease family.</text>
</comment>
<dbReference type="SUPFAM" id="SSF161098">
    <property type="entry name" value="MetI-like"/>
    <property type="match status" value="1"/>
</dbReference>
<evidence type="ECO:0000256" key="7">
    <source>
        <dbReference type="RuleBase" id="RU363032"/>
    </source>
</evidence>
<dbReference type="EMBL" id="JBHUHQ010000014">
    <property type="protein sequence ID" value="MFD2044212.1"/>
    <property type="molecule type" value="Genomic_DNA"/>
</dbReference>
<keyword evidence="5 7" id="KW-1133">Transmembrane helix</keyword>
<proteinExistence type="inferred from homology"/>
<feature type="transmembrane region" description="Helical" evidence="7">
    <location>
        <begin position="199"/>
        <end position="220"/>
    </location>
</feature>
<dbReference type="Pfam" id="PF00528">
    <property type="entry name" value="BPD_transp_1"/>
    <property type="match status" value="1"/>
</dbReference>
<dbReference type="Proteomes" id="UP001597383">
    <property type="component" value="Unassembled WGS sequence"/>
</dbReference>
<sequence length="287" mass="32383">MTKGWFALFTIPLLVIFVTVVIIPFLMGIYYSFFDWDGIRANPMEFIGLENYLQLFSDSRFIESALVTIKFTVIAVITVNILGVTFALLVTSALRTVNAARAMLFMPNLIGGLILGYIWQFIFTDAFKIIGEATGFESVFFNWLLDSDYSLYALVFVFTWQMAGYMMIIYIAGIQGISNDVIEASKIDGASYWQRLRKIILPLLMPSFTICLFLTLSFAFKIYDVNLSLTGGGPVNSTELFALHIYNEIFGYGNYGFGQAKAVIFFVLVAAVTLTQVYITKKREVEM</sequence>
<keyword evidence="6 7" id="KW-0472">Membrane</keyword>
<dbReference type="PANTHER" id="PTHR30193">
    <property type="entry name" value="ABC TRANSPORTER PERMEASE PROTEIN"/>
    <property type="match status" value="1"/>
</dbReference>
<dbReference type="InterPro" id="IPR051393">
    <property type="entry name" value="ABC_transporter_permease"/>
</dbReference>
<evidence type="ECO:0000256" key="3">
    <source>
        <dbReference type="ARBA" id="ARBA00022475"/>
    </source>
</evidence>
<dbReference type="CDD" id="cd06261">
    <property type="entry name" value="TM_PBP2"/>
    <property type="match status" value="1"/>
</dbReference>
<comment type="subcellular location">
    <subcellularLocation>
        <location evidence="1 7">Cell membrane</location>
        <topology evidence="1 7">Multi-pass membrane protein</topology>
    </subcellularLocation>
</comment>
<comment type="caution">
    <text evidence="9">The sequence shown here is derived from an EMBL/GenBank/DDBJ whole genome shotgun (WGS) entry which is preliminary data.</text>
</comment>
<evidence type="ECO:0000313" key="10">
    <source>
        <dbReference type="Proteomes" id="UP001597383"/>
    </source>
</evidence>
<feature type="transmembrane region" description="Helical" evidence="7">
    <location>
        <begin position="151"/>
        <end position="178"/>
    </location>
</feature>
<feature type="transmembrane region" description="Helical" evidence="7">
    <location>
        <begin position="262"/>
        <end position="279"/>
    </location>
</feature>
<accession>A0ABW4VY50</accession>
<feature type="transmembrane region" description="Helical" evidence="7">
    <location>
        <begin position="7"/>
        <end position="33"/>
    </location>
</feature>
<keyword evidence="10" id="KW-1185">Reference proteome</keyword>
<evidence type="ECO:0000313" key="9">
    <source>
        <dbReference type="EMBL" id="MFD2044212.1"/>
    </source>
</evidence>
<feature type="transmembrane region" description="Helical" evidence="7">
    <location>
        <begin position="65"/>
        <end position="90"/>
    </location>
</feature>
<keyword evidence="3" id="KW-1003">Cell membrane</keyword>
<feature type="domain" description="ABC transmembrane type-1" evidence="8">
    <location>
        <begin position="65"/>
        <end position="276"/>
    </location>
</feature>
<name>A0ABW4VY50_9BACI</name>